<gene>
    <name evidence="12" type="primary">inx</name>
    <name evidence="13" type="ORF">CRE_07936</name>
</gene>
<dbReference type="HOGENOM" id="CLU_035763_0_1_1"/>
<dbReference type="GO" id="GO:0034220">
    <property type="term" value="P:monoatomic ion transmembrane transport"/>
    <property type="evidence" value="ECO:0007669"/>
    <property type="project" value="UniProtKB-KW"/>
</dbReference>
<proteinExistence type="inferred from homology"/>
<evidence type="ECO:0000313" key="13">
    <source>
        <dbReference type="EMBL" id="EFO87467.1"/>
    </source>
</evidence>
<evidence type="ECO:0000256" key="2">
    <source>
        <dbReference type="ARBA" id="ARBA00004651"/>
    </source>
</evidence>
<dbReference type="Proteomes" id="UP000008281">
    <property type="component" value="Unassembled WGS sequence"/>
</dbReference>
<keyword evidence="6" id="KW-0303">Gap junction</keyword>
<dbReference type="PANTHER" id="PTHR11893">
    <property type="entry name" value="INNEXIN"/>
    <property type="match status" value="1"/>
</dbReference>
<dbReference type="InterPro" id="IPR000990">
    <property type="entry name" value="Innexin"/>
</dbReference>
<comment type="similarity">
    <text evidence="12">Belongs to the pannexin family.</text>
</comment>
<keyword evidence="9 12" id="KW-0406">Ion transport</keyword>
<dbReference type="OMA" id="PRILWLM"/>
<evidence type="ECO:0000256" key="3">
    <source>
        <dbReference type="ARBA" id="ARBA00022448"/>
    </source>
</evidence>
<evidence type="ECO:0000313" key="14">
    <source>
        <dbReference type="Proteomes" id="UP000008281"/>
    </source>
</evidence>
<feature type="transmembrane region" description="Helical" evidence="12">
    <location>
        <begin position="107"/>
        <end position="126"/>
    </location>
</feature>
<dbReference type="OrthoDB" id="5867527at2759"/>
<comment type="subcellular location">
    <subcellularLocation>
        <location evidence="1">Cell junction</location>
        <location evidence="1">Gap junction</location>
    </subcellularLocation>
    <subcellularLocation>
        <location evidence="2 12">Cell membrane</location>
        <topology evidence="2 12">Multi-pass membrane protein</topology>
    </subcellularLocation>
</comment>
<dbReference type="InParanoid" id="E3NRD9"/>
<keyword evidence="10 12" id="KW-0472">Membrane</keyword>
<reference evidence="13" key="1">
    <citation type="submission" date="2007-07" db="EMBL/GenBank/DDBJ databases">
        <title>PCAP assembly of the Caenorhabditis remanei genome.</title>
        <authorList>
            <consortium name="The Caenorhabditis remanei Sequencing Consortium"/>
            <person name="Wilson R.K."/>
        </authorList>
    </citation>
    <scope>NUCLEOTIDE SEQUENCE [LARGE SCALE GENOMIC DNA]</scope>
    <source>
        <strain evidence="13">PB4641</strain>
    </source>
</reference>
<feature type="transmembrane region" description="Helical" evidence="12">
    <location>
        <begin position="276"/>
        <end position="303"/>
    </location>
</feature>
<name>E3NRD9_CAERE</name>
<evidence type="ECO:0000256" key="7">
    <source>
        <dbReference type="ARBA" id="ARBA00022949"/>
    </source>
</evidence>
<keyword evidence="4" id="KW-1003">Cell membrane</keyword>
<dbReference type="GO" id="GO:0005243">
    <property type="term" value="F:gap junction channel activity"/>
    <property type="evidence" value="ECO:0007669"/>
    <property type="project" value="TreeGrafter"/>
</dbReference>
<evidence type="ECO:0000256" key="4">
    <source>
        <dbReference type="ARBA" id="ARBA00022475"/>
    </source>
</evidence>
<keyword evidence="7" id="KW-0965">Cell junction</keyword>
<accession>E3NRD9</accession>
<dbReference type="PRINTS" id="PR01262">
    <property type="entry name" value="INNEXIN"/>
</dbReference>
<keyword evidence="5 12" id="KW-0812">Transmembrane</keyword>
<evidence type="ECO:0000256" key="10">
    <source>
        <dbReference type="ARBA" id="ARBA00023136"/>
    </source>
</evidence>
<keyword evidence="8 12" id="KW-1133">Transmembrane helix</keyword>
<evidence type="ECO:0000256" key="8">
    <source>
        <dbReference type="ARBA" id="ARBA00022989"/>
    </source>
</evidence>
<dbReference type="eggNOG" id="ENOG502SI7H">
    <property type="taxonomic scope" value="Eukaryota"/>
</dbReference>
<dbReference type="AlphaFoldDB" id="E3NRD9"/>
<dbReference type="PROSITE" id="PS51013">
    <property type="entry name" value="PANNEXIN"/>
    <property type="match status" value="1"/>
</dbReference>
<feature type="transmembrane region" description="Helical" evidence="12">
    <location>
        <begin position="34"/>
        <end position="52"/>
    </location>
</feature>
<feature type="transmembrane region" description="Helical" evidence="12">
    <location>
        <begin position="189"/>
        <end position="209"/>
    </location>
</feature>
<protein>
    <recommendedName>
        <fullName evidence="12">Innexin</fullName>
    </recommendedName>
</protein>
<keyword evidence="3 12" id="KW-0813">Transport</keyword>
<dbReference type="Pfam" id="PF00876">
    <property type="entry name" value="Innexin"/>
    <property type="match status" value="1"/>
</dbReference>
<evidence type="ECO:0000256" key="11">
    <source>
        <dbReference type="ARBA" id="ARBA00023303"/>
    </source>
</evidence>
<evidence type="ECO:0000256" key="9">
    <source>
        <dbReference type="ARBA" id="ARBA00023065"/>
    </source>
</evidence>
<dbReference type="GO" id="GO:0005886">
    <property type="term" value="C:plasma membrane"/>
    <property type="evidence" value="ECO:0007669"/>
    <property type="project" value="UniProtKB-SubCell"/>
</dbReference>
<keyword evidence="14" id="KW-1185">Reference proteome</keyword>
<comment type="function">
    <text evidence="12">Structural component of the gap junctions.</text>
</comment>
<dbReference type="EMBL" id="DS269701">
    <property type="protein sequence ID" value="EFO87467.1"/>
    <property type="molecule type" value="Genomic_DNA"/>
</dbReference>
<dbReference type="STRING" id="31234.E3NRD9"/>
<evidence type="ECO:0000256" key="6">
    <source>
        <dbReference type="ARBA" id="ARBA00022868"/>
    </source>
</evidence>
<organism evidence="14">
    <name type="scientific">Caenorhabditis remanei</name>
    <name type="common">Caenorhabditis vulgaris</name>
    <dbReference type="NCBI Taxonomy" id="31234"/>
    <lineage>
        <taxon>Eukaryota</taxon>
        <taxon>Metazoa</taxon>
        <taxon>Ecdysozoa</taxon>
        <taxon>Nematoda</taxon>
        <taxon>Chromadorea</taxon>
        <taxon>Rhabditida</taxon>
        <taxon>Rhabditina</taxon>
        <taxon>Rhabditomorpha</taxon>
        <taxon>Rhabditoidea</taxon>
        <taxon>Rhabditidae</taxon>
        <taxon>Peloderinae</taxon>
        <taxon>Caenorhabditis</taxon>
    </lineage>
</organism>
<evidence type="ECO:0000256" key="5">
    <source>
        <dbReference type="ARBA" id="ARBA00022692"/>
    </source>
</evidence>
<dbReference type="FunCoup" id="E3NRD9">
    <property type="interactions" value="157"/>
</dbReference>
<keyword evidence="11 12" id="KW-0407">Ion channel</keyword>
<sequence length="460" mass="53184">MASQVGAINSVNALISRVFVQPKGDLADRLNSRITVVILAVSSGLLLSSHFIGDPITCWTPAQFTKQWVDFVNQYCFVHGTYFVPLDEQLSFDEGERKKVTIQYYQWVPYVFALQAFLFYIPRFVWKSLIAYSGYDLAAAVRYVDRFWSAIRDKDDTFKSRLAVFEGRPSVYIWDGIRLARKKRSRNMALFYTLSTVWQAINAWIQFYILTQLLDSPLYSAWGPSILGDLIQGNDWQTTGHFPRVVHCDFNRRRPASVQMDTVLCVLTLNIYYEKLFIFLWFWLAFVAVVSTINSARWVYYLCNTSKAQKMIRNYLATSPIKSPISDDQFFDALGPDGLFIMDQMALNLGDIPAIYLTISTRNICQVFIESAKYIDDRRARPCQIDQTHLKFTSPYRISTYNFLKLSSSIFPESEDHGNKRNRRMVPQKILKGGRFSLFKTPAFFVSISKKIGSQFFPFL</sequence>
<evidence type="ECO:0000256" key="12">
    <source>
        <dbReference type="RuleBase" id="RU010713"/>
    </source>
</evidence>
<dbReference type="PANTHER" id="PTHR11893:SF10">
    <property type="entry name" value="INNEXIN-6"/>
    <property type="match status" value="1"/>
</dbReference>
<evidence type="ECO:0000256" key="1">
    <source>
        <dbReference type="ARBA" id="ARBA00004610"/>
    </source>
</evidence>
<dbReference type="GO" id="GO:0005921">
    <property type="term" value="C:gap junction"/>
    <property type="evidence" value="ECO:0007669"/>
    <property type="project" value="UniProtKB-SubCell"/>
</dbReference>